<evidence type="ECO:0000313" key="1">
    <source>
        <dbReference type="EMBL" id="TSH98126.1"/>
    </source>
</evidence>
<dbReference type="AlphaFoldDB" id="A0A556AZ03"/>
<protein>
    <recommendedName>
        <fullName evidence="3">DUF2158 domain-containing protein</fullName>
    </recommendedName>
</protein>
<sequence length="62" mass="6705">MLNLMDIQPGQCIRLTNGVTGEVIENAGDGMWVKARFEAGDEELVFCEDIAGLVSPPVRARA</sequence>
<dbReference type="OrthoDB" id="8641420at2"/>
<name>A0A556AZ03_9BURK</name>
<gene>
    <name evidence="1" type="ORF">FOZ76_04900</name>
</gene>
<keyword evidence="2" id="KW-1185">Reference proteome</keyword>
<proteinExistence type="predicted"/>
<evidence type="ECO:0008006" key="3">
    <source>
        <dbReference type="Google" id="ProtNLM"/>
    </source>
</evidence>
<evidence type="ECO:0000313" key="2">
    <source>
        <dbReference type="Proteomes" id="UP000318405"/>
    </source>
</evidence>
<dbReference type="EMBL" id="VLTJ01000007">
    <property type="protein sequence ID" value="TSH98126.1"/>
    <property type="molecule type" value="Genomic_DNA"/>
</dbReference>
<dbReference type="Proteomes" id="UP000318405">
    <property type="component" value="Unassembled WGS sequence"/>
</dbReference>
<organism evidence="1 2">
    <name type="scientific">Verticiella sediminum</name>
    <dbReference type="NCBI Taxonomy" id="1247510"/>
    <lineage>
        <taxon>Bacteria</taxon>
        <taxon>Pseudomonadati</taxon>
        <taxon>Pseudomonadota</taxon>
        <taxon>Betaproteobacteria</taxon>
        <taxon>Burkholderiales</taxon>
        <taxon>Alcaligenaceae</taxon>
        <taxon>Verticiella</taxon>
    </lineage>
</organism>
<comment type="caution">
    <text evidence="1">The sequence shown here is derived from an EMBL/GenBank/DDBJ whole genome shotgun (WGS) entry which is preliminary data.</text>
</comment>
<reference evidence="1 2" key="1">
    <citation type="submission" date="2019-07" db="EMBL/GenBank/DDBJ databases">
        <title>Qingshengfaniella alkalisoli gen. nov., sp. nov., isolated from saline soil.</title>
        <authorList>
            <person name="Xu L."/>
            <person name="Huang X.-X."/>
            <person name="Sun J.-Q."/>
        </authorList>
    </citation>
    <scope>NUCLEOTIDE SEQUENCE [LARGE SCALE GENOMIC DNA]</scope>
    <source>
        <strain evidence="1 2">DSM 27279</strain>
    </source>
</reference>
<dbReference type="RefSeq" id="WP_143947008.1">
    <property type="nucleotide sequence ID" value="NZ_BAABMB010000004.1"/>
</dbReference>
<accession>A0A556AZ03</accession>